<gene>
    <name evidence="12" type="primary">pcp</name>
    <name evidence="12" type="ORF">GCM10022377_11650</name>
</gene>
<evidence type="ECO:0000313" key="13">
    <source>
        <dbReference type="Proteomes" id="UP001501536"/>
    </source>
</evidence>
<accession>A0ABP7D3I7</accession>
<dbReference type="InterPro" id="IPR016125">
    <property type="entry name" value="Peptidase_C15-like"/>
</dbReference>
<dbReference type="PROSITE" id="PS01333">
    <property type="entry name" value="PYRASE_GLU"/>
    <property type="match status" value="1"/>
</dbReference>
<dbReference type="PROSITE" id="PS01334">
    <property type="entry name" value="PYRASE_CYS"/>
    <property type="match status" value="1"/>
</dbReference>
<protein>
    <recommendedName>
        <fullName evidence="9">Pyroglutamyl-peptidase I</fullName>
        <ecNumber evidence="9">3.4.19.3</ecNumber>
    </recommendedName>
</protein>
<feature type="active site" evidence="9">
    <location>
        <position position="79"/>
    </location>
</feature>
<comment type="function">
    <text evidence="2">Removes 5-oxoproline from various penultimate amino acid residues except L-proline.</text>
</comment>
<evidence type="ECO:0000256" key="5">
    <source>
        <dbReference type="ARBA" id="ARBA00022490"/>
    </source>
</evidence>
<keyword evidence="13" id="KW-1185">Reference proteome</keyword>
<keyword evidence="7" id="KW-0378">Hydrolase</keyword>
<comment type="caution">
    <text evidence="12">The sequence shown here is derived from an EMBL/GenBank/DDBJ whole genome shotgun (WGS) entry which is preliminary data.</text>
</comment>
<comment type="subcellular location">
    <subcellularLocation>
        <location evidence="3">Cytoplasm</location>
    </subcellularLocation>
</comment>
<dbReference type="RefSeq" id="WP_344881413.1">
    <property type="nucleotide sequence ID" value="NZ_BAABCJ010000002.1"/>
</dbReference>
<feature type="active site" evidence="10">
    <location>
        <position position="142"/>
    </location>
</feature>
<dbReference type="InterPro" id="IPR033693">
    <property type="entry name" value="PGPEP1_Glu_AS"/>
</dbReference>
<evidence type="ECO:0000256" key="3">
    <source>
        <dbReference type="ARBA" id="ARBA00004496"/>
    </source>
</evidence>
<dbReference type="SUPFAM" id="SSF53182">
    <property type="entry name" value="Pyrrolidone carboxyl peptidase (pyroglutamate aminopeptidase)"/>
    <property type="match status" value="1"/>
</dbReference>
<evidence type="ECO:0000256" key="9">
    <source>
        <dbReference type="PROSITE-ProRule" id="PRU10076"/>
    </source>
</evidence>
<evidence type="ECO:0000256" key="10">
    <source>
        <dbReference type="PROSITE-ProRule" id="PRU10077"/>
    </source>
</evidence>
<comment type="similarity">
    <text evidence="4">Belongs to the peptidase C15 family.</text>
</comment>
<evidence type="ECO:0000256" key="6">
    <source>
        <dbReference type="ARBA" id="ARBA00022670"/>
    </source>
</evidence>
<dbReference type="PANTHER" id="PTHR23402:SF1">
    <property type="entry name" value="PYROGLUTAMYL-PEPTIDASE I"/>
    <property type="match status" value="1"/>
</dbReference>
<keyword evidence="6" id="KW-0645">Protease</keyword>
<comment type="catalytic activity">
    <reaction evidence="1 9">
        <text>Release of an N-terminal pyroglutamyl group from a polypeptide, the second amino acid generally not being Pro.</text>
        <dbReference type="EC" id="3.4.19.3"/>
    </reaction>
</comment>
<feature type="region of interest" description="Disordered" evidence="11">
    <location>
        <begin position="203"/>
        <end position="223"/>
    </location>
</feature>
<dbReference type="PANTHER" id="PTHR23402">
    <property type="entry name" value="PROTEASE FAMILY C15 PYROGLUTAMYL-PEPTIDASE I-RELATED"/>
    <property type="match status" value="1"/>
</dbReference>
<dbReference type="PRINTS" id="PR00706">
    <property type="entry name" value="PYROGLUPTASE"/>
</dbReference>
<dbReference type="EC" id="3.4.19.3" evidence="9"/>
<evidence type="ECO:0000256" key="7">
    <source>
        <dbReference type="ARBA" id="ARBA00022801"/>
    </source>
</evidence>
<dbReference type="InterPro" id="IPR033694">
    <property type="entry name" value="PGPEP1_Cys_AS"/>
</dbReference>
<organism evidence="12 13">
    <name type="scientific">Zhihengliuella alba</name>
    <dbReference type="NCBI Taxonomy" id="547018"/>
    <lineage>
        <taxon>Bacteria</taxon>
        <taxon>Bacillati</taxon>
        <taxon>Actinomycetota</taxon>
        <taxon>Actinomycetes</taxon>
        <taxon>Micrococcales</taxon>
        <taxon>Micrococcaceae</taxon>
        <taxon>Zhihengliuella</taxon>
    </lineage>
</organism>
<dbReference type="EMBL" id="BAABCJ010000002">
    <property type="protein sequence ID" value="GAA3700184.1"/>
    <property type="molecule type" value="Genomic_DNA"/>
</dbReference>
<dbReference type="Proteomes" id="UP001501536">
    <property type="component" value="Unassembled WGS sequence"/>
</dbReference>
<evidence type="ECO:0000256" key="1">
    <source>
        <dbReference type="ARBA" id="ARBA00001770"/>
    </source>
</evidence>
<reference evidence="13" key="1">
    <citation type="journal article" date="2019" name="Int. J. Syst. Evol. Microbiol.">
        <title>The Global Catalogue of Microorganisms (GCM) 10K type strain sequencing project: providing services to taxonomists for standard genome sequencing and annotation.</title>
        <authorList>
            <consortium name="The Broad Institute Genomics Platform"/>
            <consortium name="The Broad Institute Genome Sequencing Center for Infectious Disease"/>
            <person name="Wu L."/>
            <person name="Ma J."/>
        </authorList>
    </citation>
    <scope>NUCLEOTIDE SEQUENCE [LARGE SCALE GENOMIC DNA]</scope>
    <source>
        <strain evidence="13">JCM 16961</strain>
    </source>
</reference>
<dbReference type="Pfam" id="PF01470">
    <property type="entry name" value="Peptidase_C15"/>
    <property type="match status" value="1"/>
</dbReference>
<dbReference type="PIRSF" id="PIRSF015592">
    <property type="entry name" value="Prld-crbxl_pptds"/>
    <property type="match status" value="1"/>
</dbReference>
<evidence type="ECO:0000256" key="8">
    <source>
        <dbReference type="ARBA" id="ARBA00022807"/>
    </source>
</evidence>
<evidence type="ECO:0000256" key="2">
    <source>
        <dbReference type="ARBA" id="ARBA00002280"/>
    </source>
</evidence>
<proteinExistence type="inferred from homology"/>
<dbReference type="Gene3D" id="3.40.630.20">
    <property type="entry name" value="Peptidase C15, pyroglutamyl peptidase I-like"/>
    <property type="match status" value="1"/>
</dbReference>
<evidence type="ECO:0000256" key="11">
    <source>
        <dbReference type="SAM" id="MobiDB-lite"/>
    </source>
</evidence>
<dbReference type="InterPro" id="IPR036440">
    <property type="entry name" value="Peptidase_C15-like_sf"/>
</dbReference>
<dbReference type="InterPro" id="IPR000816">
    <property type="entry name" value="Peptidase_C15"/>
</dbReference>
<feature type="compositionally biased region" description="Basic and acidic residues" evidence="11">
    <location>
        <begin position="203"/>
        <end position="212"/>
    </location>
</feature>
<evidence type="ECO:0000256" key="4">
    <source>
        <dbReference type="ARBA" id="ARBA00006641"/>
    </source>
</evidence>
<evidence type="ECO:0000313" key="12">
    <source>
        <dbReference type="EMBL" id="GAA3700184.1"/>
    </source>
</evidence>
<sequence>MILLTGFEPFDGAESNPSAEAAQLAAHQLMSEGTDAVAVVLPCTFGLAGRRLREAVEETSANVVIAAGVAAERDRISLERVAVNRIDARIPDNAGAQPVDVPCVVDAPDEYPSTLPLDRILARLELSGLPVELSDSAGRYVCNKAFFELMHHASAGEPRIAGFIHVPAEGTPYPAGADTEEAVSGAWTVGAMARALEIAAKASMHEARHPGDDMPVSSASSGD</sequence>
<keyword evidence="5" id="KW-0963">Cytoplasm</keyword>
<name>A0ABP7D3I7_9MICC</name>
<keyword evidence="8" id="KW-0788">Thiol protease</keyword>
<dbReference type="CDD" id="cd00501">
    <property type="entry name" value="Peptidase_C15"/>
    <property type="match status" value="1"/>
</dbReference>